<reference evidence="3" key="1">
    <citation type="journal article" date="2022" name="Med Res Arch">
        <title>Genomic identification of streptococcal strains and relation to clinical characteristics. A substudy to The Partial Oral Treatment of Endocarditis (POET) Trial.</title>
        <authorList>
            <person name="Christensen J."/>
            <person name="Jensen C."/>
            <person name="Dargis R."/>
            <person name="Nielsen X."/>
            <person name="Pries- Heje M."/>
            <person name="Wiingaard C."/>
            <person name="Ihlemann N."/>
            <person name="Gill S."/>
            <person name="Bruun N."/>
            <person name="Elming H."/>
            <person name="Povlsen J."/>
            <person name="Madsen T."/>
            <person name="Jensen K."/>
            <person name="Fuursted K."/>
            <person name="Ostergaard L."/>
            <person name="Christiansen U."/>
            <person name="Rosenvinge F."/>
            <person name="Helweg-Larsen J."/>
            <person name="Fosbol E."/>
            <person name="Kober L."/>
            <person name="Torp-Pedersen C."/>
            <person name="Tonder N."/>
            <person name="Moser C."/>
            <person name="Iversen K."/>
            <person name="Bundgaard H."/>
        </authorList>
    </citation>
    <scope>NUCLEOTIDE SEQUENCE</scope>
    <source>
        <strain evidence="3">K13014465</strain>
    </source>
</reference>
<keyword evidence="2" id="KW-1133">Transmembrane helix</keyword>
<proteinExistence type="predicted"/>
<feature type="compositionally biased region" description="Low complexity" evidence="1">
    <location>
        <begin position="55"/>
        <end position="69"/>
    </location>
</feature>
<keyword evidence="2" id="KW-0812">Transmembrane</keyword>
<comment type="caution">
    <text evidence="3">The sequence shown here is derived from an EMBL/GenBank/DDBJ whole genome shotgun (WGS) entry which is preliminary data.</text>
</comment>
<sequence>MKRQEDSFEDIAFELEKQTYKSKFLPFMVVAIVVFSIIGTVFLTLSLSGKSKAKQTPTPSSQISSSTNSLEDEKAEAEQFAKSLIVSPEKSGPFLWTVEKAVALPINKYKGGAVLEDVLKEFGKPVQGGA</sequence>
<accession>A0AAW5WMG4</accession>
<reference evidence="3" key="2">
    <citation type="submission" date="2022-02" db="EMBL/GenBank/DDBJ databases">
        <authorList>
            <person name="Christensen J.J.E."/>
            <person name="Jensen C.S."/>
            <person name="Nielsen X.C."/>
            <person name="Dargis R."/>
        </authorList>
    </citation>
    <scope>NUCLEOTIDE SEQUENCE</scope>
    <source>
        <strain evidence="3">K13014465</strain>
    </source>
</reference>
<dbReference type="Proteomes" id="UP001208029">
    <property type="component" value="Unassembled WGS sequence"/>
</dbReference>
<protein>
    <submittedName>
        <fullName evidence="3">Uncharacterized protein</fullName>
    </submittedName>
</protein>
<keyword evidence="2" id="KW-0472">Membrane</keyword>
<evidence type="ECO:0000313" key="4">
    <source>
        <dbReference type="Proteomes" id="UP001208029"/>
    </source>
</evidence>
<gene>
    <name evidence="3" type="ORF">MK546_04680</name>
</gene>
<organism evidence="3 4">
    <name type="scientific">Streptococcus cristatus</name>
    <dbReference type="NCBI Taxonomy" id="45634"/>
    <lineage>
        <taxon>Bacteria</taxon>
        <taxon>Bacillati</taxon>
        <taxon>Bacillota</taxon>
        <taxon>Bacilli</taxon>
        <taxon>Lactobacillales</taxon>
        <taxon>Streptococcaceae</taxon>
        <taxon>Streptococcus</taxon>
    </lineage>
</organism>
<evidence type="ECO:0000256" key="2">
    <source>
        <dbReference type="SAM" id="Phobius"/>
    </source>
</evidence>
<dbReference type="EMBL" id="JAKUYZ010000008">
    <property type="protein sequence ID" value="MCY7221388.1"/>
    <property type="molecule type" value="Genomic_DNA"/>
</dbReference>
<evidence type="ECO:0000256" key="1">
    <source>
        <dbReference type="SAM" id="MobiDB-lite"/>
    </source>
</evidence>
<feature type="region of interest" description="Disordered" evidence="1">
    <location>
        <begin position="49"/>
        <end position="75"/>
    </location>
</feature>
<dbReference type="AlphaFoldDB" id="A0AAW5WMG4"/>
<name>A0AAW5WMG4_STRCR</name>
<feature type="transmembrane region" description="Helical" evidence="2">
    <location>
        <begin position="24"/>
        <end position="45"/>
    </location>
</feature>
<evidence type="ECO:0000313" key="3">
    <source>
        <dbReference type="EMBL" id="MCY7221388.1"/>
    </source>
</evidence>